<name>A0A8W8IGL1_MAGGI</name>
<dbReference type="AlphaFoldDB" id="A0A8W8IGL1"/>
<evidence type="ECO:0000313" key="1">
    <source>
        <dbReference type="EnsemblMetazoa" id="G14177.1:cds"/>
    </source>
</evidence>
<keyword evidence="2" id="KW-1185">Reference proteome</keyword>
<sequence length="180" mass="20341">MACPETASVLSLELQPCIHFKDGKKFITSVKDSTTFTHLFESYHDCQNNSKEPEFTVSAENQTRIHGSLSVGEVVRNFSLRSFLFICKTTDDPELNILQQHAANATKKAVNAFELLMAGGRSIPDKKRTSSGVKGWLSRKDGLYNNLIETFFKQHKLDLSKPVLQTEGSYIVQKLYIVFY</sequence>
<evidence type="ECO:0000313" key="2">
    <source>
        <dbReference type="Proteomes" id="UP000005408"/>
    </source>
</evidence>
<dbReference type="EnsemblMetazoa" id="G14177.1">
    <property type="protein sequence ID" value="G14177.1:cds"/>
    <property type="gene ID" value="G14177"/>
</dbReference>
<organism evidence="1 2">
    <name type="scientific">Magallana gigas</name>
    <name type="common">Pacific oyster</name>
    <name type="synonym">Crassostrea gigas</name>
    <dbReference type="NCBI Taxonomy" id="29159"/>
    <lineage>
        <taxon>Eukaryota</taxon>
        <taxon>Metazoa</taxon>
        <taxon>Spiralia</taxon>
        <taxon>Lophotrochozoa</taxon>
        <taxon>Mollusca</taxon>
        <taxon>Bivalvia</taxon>
        <taxon>Autobranchia</taxon>
        <taxon>Pteriomorphia</taxon>
        <taxon>Ostreida</taxon>
        <taxon>Ostreoidea</taxon>
        <taxon>Ostreidae</taxon>
        <taxon>Magallana</taxon>
    </lineage>
</organism>
<protein>
    <submittedName>
        <fullName evidence="1">Uncharacterized protein</fullName>
    </submittedName>
</protein>
<accession>A0A8W8IGL1</accession>
<proteinExistence type="predicted"/>
<dbReference type="Proteomes" id="UP000005408">
    <property type="component" value="Unassembled WGS sequence"/>
</dbReference>
<reference evidence="1" key="1">
    <citation type="submission" date="2022-08" db="UniProtKB">
        <authorList>
            <consortium name="EnsemblMetazoa"/>
        </authorList>
    </citation>
    <scope>IDENTIFICATION</scope>
    <source>
        <strain evidence="1">05x7-T-G4-1.051#20</strain>
    </source>
</reference>